<name>A0AAV6X9C5_9LAMI</name>
<feature type="chain" id="PRO_5043854510" evidence="2">
    <location>
        <begin position="28"/>
        <end position="519"/>
    </location>
</feature>
<reference evidence="3" key="1">
    <citation type="submission" date="2019-10" db="EMBL/GenBank/DDBJ databases">
        <authorList>
            <person name="Zhang R."/>
            <person name="Pan Y."/>
            <person name="Wang J."/>
            <person name="Ma R."/>
            <person name="Yu S."/>
        </authorList>
    </citation>
    <scope>NUCLEOTIDE SEQUENCE</scope>
    <source>
        <strain evidence="3">LA-IB0</strain>
        <tissue evidence="3">Leaf</tissue>
    </source>
</reference>
<dbReference type="GO" id="GO:0009506">
    <property type="term" value="C:plasmodesma"/>
    <property type="evidence" value="ECO:0007669"/>
    <property type="project" value="TreeGrafter"/>
</dbReference>
<evidence type="ECO:0000313" key="4">
    <source>
        <dbReference type="Proteomes" id="UP000826271"/>
    </source>
</evidence>
<feature type="transmembrane region" description="Helical" evidence="1">
    <location>
        <begin position="472"/>
        <end position="494"/>
    </location>
</feature>
<feature type="transmembrane region" description="Helical" evidence="1">
    <location>
        <begin position="120"/>
        <end position="144"/>
    </location>
</feature>
<evidence type="ECO:0000256" key="1">
    <source>
        <dbReference type="SAM" id="Phobius"/>
    </source>
</evidence>
<keyword evidence="4" id="KW-1185">Reference proteome</keyword>
<feature type="transmembrane region" description="Helical" evidence="1">
    <location>
        <begin position="232"/>
        <end position="253"/>
    </location>
</feature>
<keyword evidence="1" id="KW-1133">Transmembrane helix</keyword>
<proteinExistence type="predicted"/>
<feature type="signal peptide" evidence="2">
    <location>
        <begin position="1"/>
        <end position="27"/>
    </location>
</feature>
<sequence length="519" mass="57423">MSSSYFFTTSLLLLTITLLLLLPHSFSFRDDSPFPTYQTFHTSEEGEEAVFLSSLGVTSRTERLLADINSSDHVEESVAYTAVPFFIIGAIWFVVFGLSLTLICLCYCCCRRQPYGYSRIAYALSLILLILFTTAAIVGCVILYTGQGKFHSSTINTLEYVVNQANTTSQSLRNVSGYLAAAKQINVDQAILPPNVQTDIDRIQTKINSSATTLATKTEDNSKDIKGVIKSVRLALIILSAVMLLLTFLGFVFSIFGKQILVYILVIMGWILVTGTFILCGIFLLLHNVTGDTCVAMDQWVQNPTAYTALDDILPCVDNATAQETLTRSKEVTSQLVTLINTVITNISNNNFPPNFAPFYYNQSGPLLPNLCNPFNRDLTDRACTPGEVHLNNATQVWNGYVCQASPNGICVTTGRLNPTIYGQMAAAVNVSYGLYTYGPFLVDLEDCTFARQTFTEIHAIYCPGLRKNSRWIYIGLVMVATAVMLSLVFWVIYGRERRHRVYTKAHIPGGGVEGDKHT</sequence>
<comment type="caution">
    <text evidence="3">The sequence shown here is derived from an EMBL/GenBank/DDBJ whole genome shotgun (WGS) entry which is preliminary data.</text>
</comment>
<feature type="transmembrane region" description="Helical" evidence="1">
    <location>
        <begin position="85"/>
        <end position="108"/>
    </location>
</feature>
<keyword evidence="2" id="KW-0732">Signal</keyword>
<dbReference type="PANTHER" id="PTHR31414">
    <property type="entry name" value="TRANSMEMBRANE PROTEIN DDB_G0292058"/>
    <property type="match status" value="1"/>
</dbReference>
<keyword evidence="1" id="KW-0472">Membrane</keyword>
<dbReference type="Proteomes" id="UP000826271">
    <property type="component" value="Unassembled WGS sequence"/>
</dbReference>
<dbReference type="GO" id="GO:0005886">
    <property type="term" value="C:plasma membrane"/>
    <property type="evidence" value="ECO:0007669"/>
    <property type="project" value="TreeGrafter"/>
</dbReference>
<organism evidence="3 4">
    <name type="scientific">Buddleja alternifolia</name>
    <dbReference type="NCBI Taxonomy" id="168488"/>
    <lineage>
        <taxon>Eukaryota</taxon>
        <taxon>Viridiplantae</taxon>
        <taxon>Streptophyta</taxon>
        <taxon>Embryophyta</taxon>
        <taxon>Tracheophyta</taxon>
        <taxon>Spermatophyta</taxon>
        <taxon>Magnoliopsida</taxon>
        <taxon>eudicotyledons</taxon>
        <taxon>Gunneridae</taxon>
        <taxon>Pentapetalae</taxon>
        <taxon>asterids</taxon>
        <taxon>lamiids</taxon>
        <taxon>Lamiales</taxon>
        <taxon>Scrophulariaceae</taxon>
        <taxon>Buddlejeae</taxon>
        <taxon>Buddleja</taxon>
    </lineage>
</organism>
<dbReference type="AlphaFoldDB" id="A0AAV6X9C5"/>
<feature type="transmembrane region" description="Helical" evidence="1">
    <location>
        <begin position="260"/>
        <end position="286"/>
    </location>
</feature>
<accession>A0AAV6X9C5</accession>
<protein>
    <submittedName>
        <fullName evidence="3">Uncharacterized protein</fullName>
    </submittedName>
</protein>
<keyword evidence="1" id="KW-0812">Transmembrane</keyword>
<dbReference type="InterPro" id="IPR040283">
    <property type="entry name" value="DDB_G0292058-like"/>
</dbReference>
<evidence type="ECO:0000313" key="3">
    <source>
        <dbReference type="EMBL" id="KAG8375820.1"/>
    </source>
</evidence>
<gene>
    <name evidence="3" type="ORF">BUALT_Bualt10G0140100</name>
</gene>
<dbReference type="PANTHER" id="PTHR31414:SF15">
    <property type="entry name" value="PLASMA MEMBRANE FUSION PROTEIN"/>
    <property type="match status" value="1"/>
</dbReference>
<dbReference type="EMBL" id="WHWC01000010">
    <property type="protein sequence ID" value="KAG8375820.1"/>
    <property type="molecule type" value="Genomic_DNA"/>
</dbReference>
<evidence type="ECO:0000256" key="2">
    <source>
        <dbReference type="SAM" id="SignalP"/>
    </source>
</evidence>